<dbReference type="Gene3D" id="2.30.30.910">
    <property type="match status" value="1"/>
</dbReference>
<organism evidence="8 9">
    <name type="scientific">Roseibium aggregatum</name>
    <dbReference type="NCBI Taxonomy" id="187304"/>
    <lineage>
        <taxon>Bacteria</taxon>
        <taxon>Pseudomonadati</taxon>
        <taxon>Pseudomonadota</taxon>
        <taxon>Alphaproteobacteria</taxon>
        <taxon>Hyphomicrobiales</taxon>
        <taxon>Stappiaceae</taxon>
        <taxon>Roseibium</taxon>
    </lineage>
</organism>
<proteinExistence type="inferred from homology"/>
<dbReference type="RefSeq" id="WP_207143745.1">
    <property type="nucleotide sequence ID" value="NZ_JAEKJZ010000007.1"/>
</dbReference>
<evidence type="ECO:0000259" key="7">
    <source>
        <dbReference type="Pfam" id="PF13861"/>
    </source>
</evidence>
<evidence type="ECO:0000256" key="5">
    <source>
        <dbReference type="RuleBase" id="RU362076"/>
    </source>
</evidence>
<gene>
    <name evidence="8" type="ORF">JF539_25255</name>
</gene>
<dbReference type="Proteomes" id="UP000664096">
    <property type="component" value="Unassembled WGS sequence"/>
</dbReference>
<feature type="domain" description="FlgD Tudor-like" evidence="7">
    <location>
        <begin position="82"/>
        <end position="212"/>
    </location>
</feature>
<keyword evidence="8" id="KW-0969">Cilium</keyword>
<comment type="similarity">
    <text evidence="1 5">Belongs to the FlgD family.</text>
</comment>
<protein>
    <recommendedName>
        <fullName evidence="2 5">Basal-body rod modification protein FlgD</fullName>
    </recommendedName>
</protein>
<dbReference type="InterPro" id="IPR025963">
    <property type="entry name" value="FLgD_Tudor"/>
</dbReference>
<dbReference type="EMBL" id="JAEKJZ010000007">
    <property type="protein sequence ID" value="MBN9673690.1"/>
    <property type="molecule type" value="Genomic_DNA"/>
</dbReference>
<keyword evidence="3 5" id="KW-1005">Bacterial flagellum biogenesis</keyword>
<evidence type="ECO:0000259" key="6">
    <source>
        <dbReference type="Pfam" id="PF13860"/>
    </source>
</evidence>
<dbReference type="InterPro" id="IPR005648">
    <property type="entry name" value="FlgD"/>
</dbReference>
<dbReference type="InterPro" id="IPR025965">
    <property type="entry name" value="FlgD/Vpr_Ig-like"/>
</dbReference>
<evidence type="ECO:0000313" key="8">
    <source>
        <dbReference type="EMBL" id="MBN9673690.1"/>
    </source>
</evidence>
<dbReference type="AlphaFoldDB" id="A0A939ELC9"/>
<accession>A0A939ELC9</accession>
<dbReference type="Pfam" id="PF03963">
    <property type="entry name" value="FlgD"/>
    <property type="match status" value="1"/>
</dbReference>
<name>A0A939ELC9_9HYPH</name>
<feature type="domain" description="FlgD/Vpr Ig-like" evidence="6">
    <location>
        <begin position="102"/>
        <end position="167"/>
    </location>
</feature>
<evidence type="ECO:0000256" key="1">
    <source>
        <dbReference type="ARBA" id="ARBA00010577"/>
    </source>
</evidence>
<keyword evidence="8" id="KW-0282">Flagellum</keyword>
<reference evidence="8" key="1">
    <citation type="submission" date="2020-12" db="EMBL/GenBank/DDBJ databases">
        <title>Oil enriched cultivation method for isolating marine PHA-producing bacteria.</title>
        <authorList>
            <person name="Zheng W."/>
            <person name="Yu S."/>
            <person name="Huang Y."/>
        </authorList>
    </citation>
    <scope>NUCLEOTIDE SEQUENCE</scope>
    <source>
        <strain evidence="8">SY-2-12</strain>
    </source>
</reference>
<comment type="function">
    <text evidence="4 5">Required for flagellar hook formation. May act as a scaffolding protein.</text>
</comment>
<keyword evidence="8" id="KW-0966">Cell projection</keyword>
<dbReference type="Gene3D" id="2.60.40.4070">
    <property type="match status" value="1"/>
</dbReference>
<evidence type="ECO:0000256" key="2">
    <source>
        <dbReference type="ARBA" id="ARBA00016013"/>
    </source>
</evidence>
<evidence type="ECO:0000256" key="3">
    <source>
        <dbReference type="ARBA" id="ARBA00022795"/>
    </source>
</evidence>
<evidence type="ECO:0000313" key="9">
    <source>
        <dbReference type="Proteomes" id="UP000664096"/>
    </source>
</evidence>
<evidence type="ECO:0000256" key="4">
    <source>
        <dbReference type="ARBA" id="ARBA00024746"/>
    </source>
</evidence>
<sequence>MTTVTSSTSTAQSSSSVSQSGLMANYELFLSILTTQIQNQDPLDPLDSAEYTTQLVQYSNVEQSIQQNRNLESIIASLETTQSMGYVSYIGNEITADGSTTTLSGGQASWNYALDEDASGTYEIRNSSGTVVYSGEADLSAGNHTFTWDGKTENGQNADSGLYTISFDMQDSGSNTEFVDTSVKGIVDAVDWSSGEAILIVDGREFPVSAVQSVARPS</sequence>
<dbReference type="Pfam" id="PF13861">
    <property type="entry name" value="FLgD_tudor"/>
    <property type="match status" value="1"/>
</dbReference>
<dbReference type="GO" id="GO:0044781">
    <property type="term" value="P:bacterial-type flagellum organization"/>
    <property type="evidence" value="ECO:0007669"/>
    <property type="project" value="UniProtKB-UniRule"/>
</dbReference>
<comment type="caution">
    <text evidence="8">The sequence shown here is derived from an EMBL/GenBank/DDBJ whole genome shotgun (WGS) entry which is preliminary data.</text>
</comment>
<dbReference type="Pfam" id="PF13860">
    <property type="entry name" value="FlgD_ig"/>
    <property type="match status" value="1"/>
</dbReference>